<dbReference type="InterPro" id="IPR030395">
    <property type="entry name" value="GP_PDE_dom"/>
</dbReference>
<dbReference type="PANTHER" id="PTHR43620:SF7">
    <property type="entry name" value="GLYCEROPHOSPHODIESTER PHOSPHODIESTERASE GDPD5-RELATED"/>
    <property type="match status" value="1"/>
</dbReference>
<name>A0A0F0IL82_ASPPU</name>
<evidence type="ECO:0000256" key="3">
    <source>
        <dbReference type="ARBA" id="ARBA00022729"/>
    </source>
</evidence>
<dbReference type="PANTHER" id="PTHR43620">
    <property type="entry name" value="GLYCEROPHOSPHORYL DIESTER PHOSPHODIESTERASE"/>
    <property type="match status" value="1"/>
</dbReference>
<protein>
    <recommendedName>
        <fullName evidence="2">glycerophosphodiester phosphodiesterase</fullName>
        <ecNumber evidence="2">3.1.4.46</ecNumber>
    </recommendedName>
</protein>
<keyword evidence="3 8" id="KW-0732">Signal</keyword>
<feature type="chain" id="PRO_5012272017" description="glycerophosphodiester phosphodiesterase" evidence="8">
    <location>
        <begin position="16"/>
        <end position="483"/>
    </location>
</feature>
<sequence length="483" mass="53471">MHLTSLIVTAGVVAAAPSFSRRGAASHKPNVTNIQVGPRPYFLVDDMDEGPLKSKLESCAETPIRHAPQFSIAHRGGPLQIPEHSRQGMMAAARMGAGIIECDVAFTKDRELVCRHSQCDLHTTTNILTIPELAAKCTVPFQPATDGTPAKAKCCTSDITLAEFKSLCAKMDSSNSSATTPEEYQYGGPAWRTELYDTCGTPVAHHEYIELIESLGLQFSPELKTPEVTMPFQGNYTQEMYAQQLINDYKRYHINPSRVWPQSFLDKDIFYWLQHEPAFGKQAIYLDERTDTEEGYKAAVASLPELAEKGVKIMAPAIYALLNATEDGELVPSEYAVAAKEAGFDIITWSLERFPPLAQAAAEDNYFVQSFASAVSKDGDMYRIVDALAQKVGVRGIFSDWPATVTYYASFFIAASFPDDFESPTLSEKRGVPTPSWDELHATLSEAAVKADRGEVKMQQLTSREELERMLQPDKLDPKIDEM</sequence>
<dbReference type="CDD" id="cd08560">
    <property type="entry name" value="GDPD_EcGlpQ_like_1"/>
    <property type="match status" value="1"/>
</dbReference>
<dbReference type="GO" id="GO:0008889">
    <property type="term" value="F:glycerophosphodiester phosphodiesterase activity"/>
    <property type="evidence" value="ECO:0007669"/>
    <property type="project" value="UniProtKB-EC"/>
</dbReference>
<keyword evidence="5" id="KW-0378">Hydrolase</keyword>
<dbReference type="OrthoDB" id="1058301at2759"/>
<dbReference type="SUPFAM" id="SSF51695">
    <property type="entry name" value="PLC-like phosphodiesterases"/>
    <property type="match status" value="1"/>
</dbReference>
<evidence type="ECO:0000256" key="7">
    <source>
        <dbReference type="SAM" id="MobiDB-lite"/>
    </source>
</evidence>
<evidence type="ECO:0000313" key="10">
    <source>
        <dbReference type="EMBL" id="KJK66653.1"/>
    </source>
</evidence>
<evidence type="ECO:0000256" key="4">
    <source>
        <dbReference type="ARBA" id="ARBA00022798"/>
    </source>
</evidence>
<evidence type="ECO:0000256" key="2">
    <source>
        <dbReference type="ARBA" id="ARBA00012247"/>
    </source>
</evidence>
<comment type="caution">
    <text evidence="10">The sequence shown here is derived from an EMBL/GenBank/DDBJ whole genome shotgun (WGS) entry which is preliminary data.</text>
</comment>
<dbReference type="STRING" id="1403190.A0A0F0IL82"/>
<dbReference type="FunFam" id="3.20.20.190:FF:000040">
    <property type="entry name" value="Glycerophosphoryl diester phosphodiesterase family protein"/>
    <property type="match status" value="1"/>
</dbReference>
<gene>
    <name evidence="10" type="ORF">P875_00127976</name>
</gene>
<evidence type="ECO:0000259" key="9">
    <source>
        <dbReference type="PROSITE" id="PS51704"/>
    </source>
</evidence>
<feature type="domain" description="GP-PDE" evidence="9">
    <location>
        <begin position="69"/>
        <end position="392"/>
    </location>
</feature>
<dbReference type="Gene3D" id="3.20.20.190">
    <property type="entry name" value="Phosphatidylinositol (PI) phosphodiesterase"/>
    <property type="match status" value="1"/>
</dbReference>
<feature type="region of interest" description="Disordered" evidence="7">
    <location>
        <begin position="455"/>
        <end position="483"/>
    </location>
</feature>
<dbReference type="InterPro" id="IPR017946">
    <property type="entry name" value="PLC-like_Pdiesterase_TIM-brl"/>
</dbReference>
<dbReference type="EC" id="3.1.4.46" evidence="2"/>
<proteinExistence type="inferred from homology"/>
<comment type="similarity">
    <text evidence="1">Belongs to the glycerophosphoryl diester phosphodiesterase family.</text>
</comment>
<dbReference type="Proteomes" id="UP000033540">
    <property type="component" value="Unassembled WGS sequence"/>
</dbReference>
<evidence type="ECO:0000256" key="8">
    <source>
        <dbReference type="SAM" id="SignalP"/>
    </source>
</evidence>
<evidence type="ECO:0000313" key="11">
    <source>
        <dbReference type="Proteomes" id="UP000033540"/>
    </source>
</evidence>
<dbReference type="GO" id="GO:0006629">
    <property type="term" value="P:lipid metabolic process"/>
    <property type="evidence" value="ECO:0007669"/>
    <property type="project" value="InterPro"/>
</dbReference>
<dbReference type="Pfam" id="PF03009">
    <property type="entry name" value="GDPD"/>
    <property type="match status" value="1"/>
</dbReference>
<evidence type="ECO:0000256" key="5">
    <source>
        <dbReference type="ARBA" id="ARBA00022801"/>
    </source>
</evidence>
<accession>A0A0F0IL82</accession>
<organism evidence="10 11">
    <name type="scientific">Aspergillus parasiticus (strain ATCC 56775 / NRRL 5862 / SRRC 143 / SU-1)</name>
    <dbReference type="NCBI Taxonomy" id="1403190"/>
    <lineage>
        <taxon>Eukaryota</taxon>
        <taxon>Fungi</taxon>
        <taxon>Dikarya</taxon>
        <taxon>Ascomycota</taxon>
        <taxon>Pezizomycotina</taxon>
        <taxon>Eurotiomycetes</taxon>
        <taxon>Eurotiomycetidae</taxon>
        <taxon>Eurotiales</taxon>
        <taxon>Aspergillaceae</taxon>
        <taxon>Aspergillus</taxon>
        <taxon>Aspergillus subgen. Circumdati</taxon>
    </lineage>
</organism>
<evidence type="ECO:0000256" key="1">
    <source>
        <dbReference type="ARBA" id="ARBA00007277"/>
    </source>
</evidence>
<dbReference type="EMBL" id="JZEE01000237">
    <property type="protein sequence ID" value="KJK66653.1"/>
    <property type="molecule type" value="Genomic_DNA"/>
</dbReference>
<dbReference type="PROSITE" id="PS51704">
    <property type="entry name" value="GP_PDE"/>
    <property type="match status" value="1"/>
</dbReference>
<comment type="catalytic activity">
    <reaction evidence="6">
        <text>a sn-glycero-3-phosphodiester + H2O = an alcohol + sn-glycerol 3-phosphate + H(+)</text>
        <dbReference type="Rhea" id="RHEA:12969"/>
        <dbReference type="ChEBI" id="CHEBI:15377"/>
        <dbReference type="ChEBI" id="CHEBI:15378"/>
        <dbReference type="ChEBI" id="CHEBI:30879"/>
        <dbReference type="ChEBI" id="CHEBI:57597"/>
        <dbReference type="ChEBI" id="CHEBI:83408"/>
        <dbReference type="EC" id="3.1.4.46"/>
    </reaction>
</comment>
<dbReference type="GO" id="GO:0006071">
    <property type="term" value="P:glycerol metabolic process"/>
    <property type="evidence" value="ECO:0007669"/>
    <property type="project" value="UniProtKB-KW"/>
</dbReference>
<keyword evidence="4" id="KW-0319">Glycerol metabolism</keyword>
<feature type="signal peptide" evidence="8">
    <location>
        <begin position="1"/>
        <end position="15"/>
    </location>
</feature>
<dbReference type="AlphaFoldDB" id="A0A0F0IL82"/>
<feature type="compositionally biased region" description="Basic and acidic residues" evidence="7">
    <location>
        <begin position="463"/>
        <end position="483"/>
    </location>
</feature>
<reference evidence="10 11" key="1">
    <citation type="submission" date="2015-02" db="EMBL/GenBank/DDBJ databases">
        <title>Draft genome sequence of Aspergillus parasiticus SU-1.</title>
        <authorList>
            <person name="Yu J."/>
            <person name="Fedorova N."/>
            <person name="Yin Y."/>
            <person name="Losada L."/>
            <person name="Zafar N."/>
            <person name="Taujale R."/>
            <person name="Ehrlich K.C."/>
            <person name="Bhatnagar D."/>
            <person name="Cleveland T.E."/>
            <person name="Bennett J.W."/>
            <person name="Nierman W.C."/>
        </authorList>
    </citation>
    <scope>NUCLEOTIDE SEQUENCE [LARGE SCALE GENOMIC DNA]</scope>
    <source>
        <strain evidence="11">ATCC 56775 / NRRL 5862 / SRRC 143 / SU-1</strain>
    </source>
</reference>
<evidence type="ECO:0000256" key="6">
    <source>
        <dbReference type="ARBA" id="ARBA00047512"/>
    </source>
</evidence>